<dbReference type="Pfam" id="PF12796">
    <property type="entry name" value="Ank_2"/>
    <property type="match status" value="1"/>
</dbReference>
<dbReference type="GO" id="GO:0085034">
    <property type="term" value="P:symbiont-mediated suppression of host NF-kappaB cascade"/>
    <property type="evidence" value="ECO:0007669"/>
    <property type="project" value="UniProtKB-KW"/>
</dbReference>
<sequence length="217" mass="25308">MCGQFITAQSLVRHSRLLELSVEKMVNSCVLELLETHISTGNSKFHEMALRGSLVALRKIRDNLDHPIVEILRKWNNHGETCLHLAVLMNRGQHAINIIEILVELGADLNARNMSGHNILHYALQNEDRELTNWLLLRQDLIISDQEYYETCMIEDWPIEVSEEEQEEKEEDEEEEDEEGKENTRFSFSAVNDDLVDFETNEYEDMPEWINQLVSLL</sequence>
<evidence type="ECO:0000256" key="5">
    <source>
        <dbReference type="ARBA" id="ARBA00037244"/>
    </source>
</evidence>
<evidence type="ECO:0000256" key="3">
    <source>
        <dbReference type="ARBA" id="ARBA00022863"/>
    </source>
</evidence>
<evidence type="ECO:0000256" key="1">
    <source>
        <dbReference type="ARBA" id="ARBA00022581"/>
    </source>
</evidence>
<name>S5DMF6_9VIRU</name>
<dbReference type="EMBL" id="KC752214">
    <property type="protein sequence ID" value="AGQ20116.1"/>
    <property type="molecule type" value="Genomic_DNA"/>
</dbReference>
<dbReference type="InterPro" id="IPR051070">
    <property type="entry name" value="NF-kappa-B_inhibitor"/>
</dbReference>
<dbReference type="SUPFAM" id="SSF48403">
    <property type="entry name" value="Ankyrin repeat"/>
    <property type="match status" value="1"/>
</dbReference>
<keyword evidence="2" id="KW-0677">Repeat</keyword>
<evidence type="ECO:0000256" key="4">
    <source>
        <dbReference type="ARBA" id="ARBA00023043"/>
    </source>
</evidence>
<comment type="function">
    <text evidence="5">Suppresses the host immune response through NF-kappa-B inactivation. Possesses ankyrin repeat domains required for NF-kappa-B binding but lacks the regulatory regions required for dissociation from NF-kappa-B and degradation. Therefore, prevents host NF-kappa-B release and subsequent activation.</text>
</comment>
<dbReference type="PANTHER" id="PTHR46680">
    <property type="entry name" value="NF-KAPPA-B INHIBITOR ALPHA"/>
    <property type="match status" value="1"/>
</dbReference>
<dbReference type="PROSITE" id="PS50088">
    <property type="entry name" value="ANK_REPEAT"/>
    <property type="match status" value="1"/>
</dbReference>
<evidence type="ECO:0000313" key="7">
    <source>
        <dbReference type="EMBL" id="AGQ20116.1"/>
    </source>
</evidence>
<keyword evidence="4" id="KW-0040">ANK repeat</keyword>
<feature type="region of interest" description="Disordered" evidence="6">
    <location>
        <begin position="159"/>
        <end position="187"/>
    </location>
</feature>
<dbReference type="PROSITE" id="PS50297">
    <property type="entry name" value="ANK_REP_REGION"/>
    <property type="match status" value="1"/>
</dbReference>
<evidence type="ECO:0000256" key="6">
    <source>
        <dbReference type="SAM" id="MobiDB-lite"/>
    </source>
</evidence>
<dbReference type="InterPro" id="IPR036770">
    <property type="entry name" value="Ankyrin_rpt-contain_sf"/>
</dbReference>
<keyword evidence="1" id="KW-0945">Host-virus interaction</keyword>
<protein>
    <submittedName>
        <fullName evidence="7">AsIV-cont00008-ORF1</fullName>
    </submittedName>
</protein>
<dbReference type="InterPro" id="IPR002110">
    <property type="entry name" value="Ankyrin_rpt"/>
</dbReference>
<dbReference type="GO" id="GO:0071356">
    <property type="term" value="P:cellular response to tumor necrosis factor"/>
    <property type="evidence" value="ECO:0007669"/>
    <property type="project" value="TreeGrafter"/>
</dbReference>
<accession>S5DMF6</accession>
<proteinExistence type="predicted"/>
<organism evidence="7">
    <name type="scientific">Apophua simplicipes ichnovirus</name>
    <dbReference type="NCBI Taxonomy" id="1329648"/>
    <lineage>
        <taxon>Viruses</taxon>
        <taxon>Viruses incertae sedis</taxon>
        <taxon>Polydnaviriformidae</taxon>
        <taxon>Ichnoviriform</taxon>
    </lineage>
</organism>
<evidence type="ECO:0000256" key="2">
    <source>
        <dbReference type="ARBA" id="ARBA00022737"/>
    </source>
</evidence>
<dbReference type="PANTHER" id="PTHR46680:SF3">
    <property type="entry name" value="NF-KAPPA-B INHIBITOR CACTUS"/>
    <property type="match status" value="1"/>
</dbReference>
<keyword evidence="3" id="KW-1100">Inhibition of host NF-kappa-B by virus</keyword>
<dbReference type="Gene3D" id="1.25.40.20">
    <property type="entry name" value="Ankyrin repeat-containing domain"/>
    <property type="match status" value="1"/>
</dbReference>
<reference evidence="7" key="1">
    <citation type="journal article" date="2013" name="J. Gen. Virol.">
        <title>Ultrastructural and genomic characterization of a second banchine polydnavirus confirms the existence of shared features within this ichnovirus lineage.</title>
        <authorList>
            <person name="Djoumad A."/>
            <person name="Stoltz D."/>
            <person name="Beliveau C."/>
            <person name="Boyle B."/>
            <person name="Kuhn L."/>
            <person name="Cusson M."/>
        </authorList>
    </citation>
    <scope>NUCLEOTIDE SEQUENCE</scope>
</reference>
<feature type="compositionally biased region" description="Acidic residues" evidence="6">
    <location>
        <begin position="159"/>
        <end position="180"/>
    </location>
</feature>
<dbReference type="SMART" id="SM00248">
    <property type="entry name" value="ANK"/>
    <property type="match status" value="2"/>
</dbReference>
<dbReference type="GO" id="GO:0051059">
    <property type="term" value="F:NF-kappaB binding"/>
    <property type="evidence" value="ECO:0007669"/>
    <property type="project" value="TreeGrafter"/>
</dbReference>